<dbReference type="Proteomes" id="UP000287188">
    <property type="component" value="Unassembled WGS sequence"/>
</dbReference>
<protein>
    <submittedName>
        <fullName evidence="1">Uncharacterized protein</fullName>
    </submittedName>
</protein>
<keyword evidence="2" id="KW-1185">Reference proteome</keyword>
<organism evidence="1 2">
    <name type="scientific">Dictyobacter kobayashii</name>
    <dbReference type="NCBI Taxonomy" id="2014872"/>
    <lineage>
        <taxon>Bacteria</taxon>
        <taxon>Bacillati</taxon>
        <taxon>Chloroflexota</taxon>
        <taxon>Ktedonobacteria</taxon>
        <taxon>Ktedonobacterales</taxon>
        <taxon>Dictyobacteraceae</taxon>
        <taxon>Dictyobacter</taxon>
    </lineage>
</organism>
<dbReference type="EMBL" id="BIFS01000002">
    <property type="protein sequence ID" value="GCE23318.1"/>
    <property type="molecule type" value="Genomic_DNA"/>
</dbReference>
<reference evidence="2" key="1">
    <citation type="submission" date="2018-12" db="EMBL/GenBank/DDBJ databases">
        <title>Tengunoibacter tsumagoiensis gen. nov., sp. nov., Dictyobacter kobayashii sp. nov., D. alpinus sp. nov., and D. joshuensis sp. nov. and description of Dictyobacteraceae fam. nov. within the order Ktedonobacterales isolated from Tengu-no-mugimeshi.</title>
        <authorList>
            <person name="Wang C.M."/>
            <person name="Zheng Y."/>
            <person name="Sakai Y."/>
            <person name="Toyoda A."/>
            <person name="Minakuchi Y."/>
            <person name="Abe K."/>
            <person name="Yokota A."/>
            <person name="Yabe S."/>
        </authorList>
    </citation>
    <scope>NUCLEOTIDE SEQUENCE [LARGE SCALE GENOMIC DNA]</scope>
    <source>
        <strain evidence="2">Uno11</strain>
    </source>
</reference>
<comment type="caution">
    <text evidence="1">The sequence shown here is derived from an EMBL/GenBank/DDBJ whole genome shotgun (WGS) entry which is preliminary data.</text>
</comment>
<name>A0A402AW42_9CHLR</name>
<dbReference type="AlphaFoldDB" id="A0A402AW42"/>
<proteinExistence type="predicted"/>
<evidence type="ECO:0000313" key="2">
    <source>
        <dbReference type="Proteomes" id="UP000287188"/>
    </source>
</evidence>
<gene>
    <name evidence="1" type="ORF">KDK_71180</name>
</gene>
<evidence type="ECO:0000313" key="1">
    <source>
        <dbReference type="EMBL" id="GCE23318.1"/>
    </source>
</evidence>
<accession>A0A402AW42</accession>
<sequence length="84" mass="10513">MLLLFNLRVRVRVRRCVRTRTRTRTRKLSSNLYKNTFLIHQKAFFRPMEMCYNARGYASFIVEELRIRRCTRIRIRVRRYAKER</sequence>